<feature type="non-terminal residue" evidence="7">
    <location>
        <position position="1"/>
    </location>
</feature>
<evidence type="ECO:0000313" key="7">
    <source>
        <dbReference type="EMBL" id="KAG5461015.1"/>
    </source>
</evidence>
<keyword evidence="8" id="KW-1185">Reference proteome</keyword>
<feature type="non-terminal residue" evidence="7">
    <location>
        <position position="162"/>
    </location>
</feature>
<comment type="caution">
    <text evidence="7">The sequence shown here is derived from an EMBL/GenBank/DDBJ whole genome shotgun (WGS) entry which is preliminary data.</text>
</comment>
<dbReference type="InterPro" id="IPR050147">
    <property type="entry name" value="Ser/Thr_Dehydratase"/>
</dbReference>
<proteinExistence type="predicted"/>
<protein>
    <recommendedName>
        <fullName evidence="6">ACT-like domain-containing protein</fullName>
    </recommendedName>
</protein>
<dbReference type="InterPro" id="IPR045865">
    <property type="entry name" value="ACT-like_dom_sf"/>
</dbReference>
<keyword evidence="4" id="KW-0456">Lyase</keyword>
<name>A0A8H8DJW8_9FUNG</name>
<dbReference type="OrthoDB" id="4418812at2759"/>
<comment type="pathway">
    <text evidence="5">Amino-acid biosynthesis.</text>
</comment>
<dbReference type="GO" id="GO:0004794">
    <property type="term" value="F:threonine deaminase activity"/>
    <property type="evidence" value="ECO:0007669"/>
    <property type="project" value="TreeGrafter"/>
</dbReference>
<accession>A0A8H8DJW8</accession>
<evidence type="ECO:0000313" key="8">
    <source>
        <dbReference type="Proteomes" id="UP000673691"/>
    </source>
</evidence>
<comment type="cofactor">
    <cofactor evidence="1">
        <name>pyridoxal 5'-phosphate</name>
        <dbReference type="ChEBI" id="CHEBI:597326"/>
    </cofactor>
</comment>
<evidence type="ECO:0000256" key="1">
    <source>
        <dbReference type="ARBA" id="ARBA00001933"/>
    </source>
</evidence>
<dbReference type="Gene3D" id="3.40.50.1100">
    <property type="match status" value="1"/>
</dbReference>
<reference evidence="7 8" key="1">
    <citation type="journal article" name="Sci. Rep.">
        <title>Genome-scale phylogenetic analyses confirm Olpidium as the closest living zoosporic fungus to the non-flagellated, terrestrial fungi.</title>
        <authorList>
            <person name="Chang Y."/>
            <person name="Rochon D."/>
            <person name="Sekimoto S."/>
            <person name="Wang Y."/>
            <person name="Chovatia M."/>
            <person name="Sandor L."/>
            <person name="Salamov A."/>
            <person name="Grigoriev I.V."/>
            <person name="Stajich J.E."/>
            <person name="Spatafora J.W."/>
        </authorList>
    </citation>
    <scope>NUCLEOTIDE SEQUENCE [LARGE SCALE GENOMIC DNA]</scope>
    <source>
        <strain evidence="7">S191</strain>
    </source>
</reference>
<dbReference type="Pfam" id="PF00585">
    <property type="entry name" value="Thr_dehydrat_C"/>
    <property type="match status" value="1"/>
</dbReference>
<keyword evidence="3" id="KW-0663">Pyridoxal phosphate</keyword>
<keyword evidence="2" id="KW-0028">Amino-acid biosynthesis</keyword>
<dbReference type="SUPFAM" id="SSF53686">
    <property type="entry name" value="Tryptophan synthase beta subunit-like PLP-dependent enzymes"/>
    <property type="match status" value="1"/>
</dbReference>
<dbReference type="AlphaFoldDB" id="A0A8H8DJW8"/>
<dbReference type="CDD" id="cd04906">
    <property type="entry name" value="ACT_ThrD-I_1"/>
    <property type="match status" value="1"/>
</dbReference>
<dbReference type="Proteomes" id="UP000673691">
    <property type="component" value="Unassembled WGS sequence"/>
</dbReference>
<dbReference type="Gene3D" id="3.40.1020.10">
    <property type="entry name" value="Biosynthetic Threonine Deaminase, Domain 3"/>
    <property type="match status" value="1"/>
</dbReference>
<dbReference type="InterPro" id="IPR001721">
    <property type="entry name" value="TD_ACT-like"/>
</dbReference>
<organism evidence="7 8">
    <name type="scientific">Olpidium bornovanus</name>
    <dbReference type="NCBI Taxonomy" id="278681"/>
    <lineage>
        <taxon>Eukaryota</taxon>
        <taxon>Fungi</taxon>
        <taxon>Fungi incertae sedis</taxon>
        <taxon>Olpidiomycota</taxon>
        <taxon>Olpidiomycotina</taxon>
        <taxon>Olpidiomycetes</taxon>
        <taxon>Olpidiales</taxon>
        <taxon>Olpidiaceae</taxon>
        <taxon>Olpidium</taxon>
    </lineage>
</organism>
<sequence length="162" mass="18161">TRTVVEPAGALGVAGCKKYVEANKDLAGGVYVCVLSGANINFDRLRFVAERAEIGEKREVLISVIIPERPRSFSELYSVIYPRNVTEFSYRYADPELAHVYMSFIVLDPARRLAEVAEIFEALKKKGMEATDLSDNELAKSHARYMIGGRSRPENEKVLRFG</sequence>
<dbReference type="GO" id="GO:0009097">
    <property type="term" value="P:isoleucine biosynthetic process"/>
    <property type="evidence" value="ECO:0007669"/>
    <property type="project" value="TreeGrafter"/>
</dbReference>
<dbReference type="PANTHER" id="PTHR48078">
    <property type="entry name" value="THREONINE DEHYDRATASE, MITOCHONDRIAL-RELATED"/>
    <property type="match status" value="1"/>
</dbReference>
<dbReference type="GO" id="GO:0006565">
    <property type="term" value="P:L-serine catabolic process"/>
    <property type="evidence" value="ECO:0007669"/>
    <property type="project" value="TreeGrafter"/>
</dbReference>
<gene>
    <name evidence="7" type="ORF">BJ554DRAFT_6864</name>
</gene>
<dbReference type="PANTHER" id="PTHR48078:SF11">
    <property type="entry name" value="THREONINE DEHYDRATASE, MITOCHONDRIAL"/>
    <property type="match status" value="1"/>
</dbReference>
<evidence type="ECO:0000256" key="3">
    <source>
        <dbReference type="ARBA" id="ARBA00022898"/>
    </source>
</evidence>
<dbReference type="InterPro" id="IPR036052">
    <property type="entry name" value="TrpB-like_PALP_sf"/>
</dbReference>
<evidence type="ECO:0000256" key="5">
    <source>
        <dbReference type="ARBA" id="ARBA00029440"/>
    </source>
</evidence>
<dbReference type="EMBL" id="JAEFCI010004329">
    <property type="protein sequence ID" value="KAG5461015.1"/>
    <property type="molecule type" value="Genomic_DNA"/>
</dbReference>
<dbReference type="GO" id="GO:0003941">
    <property type="term" value="F:L-serine ammonia-lyase activity"/>
    <property type="evidence" value="ECO:0007669"/>
    <property type="project" value="TreeGrafter"/>
</dbReference>
<feature type="domain" description="ACT-like" evidence="6">
    <location>
        <begin position="50"/>
        <end position="142"/>
    </location>
</feature>
<dbReference type="SUPFAM" id="SSF55021">
    <property type="entry name" value="ACT-like"/>
    <property type="match status" value="1"/>
</dbReference>
<dbReference type="GO" id="GO:0006567">
    <property type="term" value="P:L-threonine catabolic process"/>
    <property type="evidence" value="ECO:0007669"/>
    <property type="project" value="TreeGrafter"/>
</dbReference>
<evidence type="ECO:0000256" key="2">
    <source>
        <dbReference type="ARBA" id="ARBA00022605"/>
    </source>
</evidence>
<evidence type="ECO:0000256" key="4">
    <source>
        <dbReference type="ARBA" id="ARBA00023239"/>
    </source>
</evidence>
<dbReference type="InterPro" id="IPR038110">
    <property type="entry name" value="TD_ACT-like_sf"/>
</dbReference>
<evidence type="ECO:0000259" key="6">
    <source>
        <dbReference type="Pfam" id="PF00585"/>
    </source>
</evidence>